<dbReference type="Proteomes" id="UP001458880">
    <property type="component" value="Unassembled WGS sequence"/>
</dbReference>
<feature type="region of interest" description="Disordered" evidence="1">
    <location>
        <begin position="171"/>
        <end position="203"/>
    </location>
</feature>
<protein>
    <submittedName>
        <fullName evidence="4">Uncharacterized protein</fullName>
    </submittedName>
</protein>
<evidence type="ECO:0000313" key="5">
    <source>
        <dbReference type="Proteomes" id="UP001458880"/>
    </source>
</evidence>
<keyword evidence="2" id="KW-0472">Membrane</keyword>
<gene>
    <name evidence="4" type="ORF">QE152_g30433</name>
</gene>
<proteinExistence type="predicted"/>
<keyword evidence="3" id="KW-0732">Signal</keyword>
<feature type="transmembrane region" description="Helical" evidence="2">
    <location>
        <begin position="880"/>
        <end position="902"/>
    </location>
</feature>
<reference evidence="4 5" key="1">
    <citation type="journal article" date="2024" name="BMC Genomics">
        <title>De novo assembly and annotation of Popillia japonica's genome with initial clues to its potential as an invasive pest.</title>
        <authorList>
            <person name="Cucini C."/>
            <person name="Boschi S."/>
            <person name="Funari R."/>
            <person name="Cardaioli E."/>
            <person name="Iannotti N."/>
            <person name="Marturano G."/>
            <person name="Paoli F."/>
            <person name="Bruttini M."/>
            <person name="Carapelli A."/>
            <person name="Frati F."/>
            <person name="Nardi F."/>
        </authorList>
    </citation>
    <scope>NUCLEOTIDE SEQUENCE [LARGE SCALE GENOMIC DNA]</scope>
    <source>
        <strain evidence="4">DMR45628</strain>
    </source>
</reference>
<evidence type="ECO:0000256" key="3">
    <source>
        <dbReference type="SAM" id="SignalP"/>
    </source>
</evidence>
<keyword evidence="2" id="KW-1133">Transmembrane helix</keyword>
<name>A0AAW1JEK0_POPJA</name>
<feature type="signal peptide" evidence="3">
    <location>
        <begin position="1"/>
        <end position="21"/>
    </location>
</feature>
<evidence type="ECO:0000313" key="4">
    <source>
        <dbReference type="EMBL" id="KAK9701729.1"/>
    </source>
</evidence>
<comment type="caution">
    <text evidence="4">The sequence shown here is derived from an EMBL/GenBank/DDBJ whole genome shotgun (WGS) entry which is preliminary data.</text>
</comment>
<accession>A0AAW1JEK0</accession>
<feature type="compositionally biased region" description="Basic and acidic residues" evidence="1">
    <location>
        <begin position="710"/>
        <end position="721"/>
    </location>
</feature>
<evidence type="ECO:0000256" key="1">
    <source>
        <dbReference type="SAM" id="MobiDB-lite"/>
    </source>
</evidence>
<dbReference type="AlphaFoldDB" id="A0AAW1JEK0"/>
<feature type="region of interest" description="Disordered" evidence="1">
    <location>
        <begin position="690"/>
        <end position="721"/>
    </location>
</feature>
<keyword evidence="2" id="KW-0812">Transmembrane</keyword>
<keyword evidence="5" id="KW-1185">Reference proteome</keyword>
<sequence>MHVILALLLIGAAANVNVVNGASIQSPLEISSGNYPVVIANGRLVQENLPDPDLPMIDTMPVESGGEANNSDVEYLPDPDAGIIEKSSGGETIVIRETIAVVRPRTNEQDTLPIETDPDDPNSNVELRPRTNEQDTLPIETDPDDPNSNVEYLPEPDTDYEYEGDVIELRRRSTDEQDTLPIETDPDDPNSNVEYLPEPDTDYESEGDLIELRRRSTDEQDTFPIETDADDLSSNVEYLPEPDTDYEYEGDQWRAVENIQVDTSGWIPDYNTAQQDQPQLPKLRRLRKRKRRPQVVSLTGDTDLAENNYPVRRIKRPQHLHEEGQHLWTQMEEDSRIKPNNRRRITPSFNDNNQGQLEINMGDQISVFQADEAVSDDTKSTSNSKGIPYLKTILKQAGGLSLSEILQQKNLSLSDLLKGEKEAILAITEKPDNPVITEYKNPVEDDYPKKNKYSSSYRFTSTRSPYISTTESSTHIVHTERRTYEGSTRISVKPNNVIVVDFKPSLIGLDAFRKQSDMFDSVSEPTTTARTSVDLMPKVMHKLPITSAKLHKISKSTEKPMTENEVYLTTLPPKAYKININELFGLSAVQQKPNNDEGPLRMSLDLNSVLEKNLESSVTASPESTTWEAVPEKLKTITAKDEITEILKDEETKSFLKKILELRNMSFEDLVELRERGSSQKHLADLFQNKTLEPDLKNGQSSNSSVKTETQNRDHITLLKDEKAIPNKLQLERQPKSSHFPVAFDSDGDRYIASVEPIEESNESKSIEETKDREKYTVTSFPTYKIELDKKFKEKPATPISETWKSNYPDVFNDFYKRTHQKGIVEDLNEGYFDELKTIDEVENTVAESGNQKLSVEASKEIYEDTNDVFIKLPYGVKHAIFASLLIIGISLVIFLTILMIFKWSQKHKKRLCYNRSFSCSKIKSPILPGGSDRRSFRTFMSETLGRRKRYYKQHLQSVSDAIWENDRKPFQ</sequence>
<feature type="region of interest" description="Disordered" evidence="1">
    <location>
        <begin position="104"/>
        <end position="158"/>
    </location>
</feature>
<dbReference type="EMBL" id="JASPKY010000409">
    <property type="protein sequence ID" value="KAK9701729.1"/>
    <property type="molecule type" value="Genomic_DNA"/>
</dbReference>
<feature type="chain" id="PRO_5043889603" evidence="3">
    <location>
        <begin position="22"/>
        <end position="972"/>
    </location>
</feature>
<organism evidence="4 5">
    <name type="scientific">Popillia japonica</name>
    <name type="common">Japanese beetle</name>
    <dbReference type="NCBI Taxonomy" id="7064"/>
    <lineage>
        <taxon>Eukaryota</taxon>
        <taxon>Metazoa</taxon>
        <taxon>Ecdysozoa</taxon>
        <taxon>Arthropoda</taxon>
        <taxon>Hexapoda</taxon>
        <taxon>Insecta</taxon>
        <taxon>Pterygota</taxon>
        <taxon>Neoptera</taxon>
        <taxon>Endopterygota</taxon>
        <taxon>Coleoptera</taxon>
        <taxon>Polyphaga</taxon>
        <taxon>Scarabaeiformia</taxon>
        <taxon>Scarabaeidae</taxon>
        <taxon>Rutelinae</taxon>
        <taxon>Popillia</taxon>
    </lineage>
</organism>
<evidence type="ECO:0000256" key="2">
    <source>
        <dbReference type="SAM" id="Phobius"/>
    </source>
</evidence>
<feature type="compositionally biased region" description="Polar residues" evidence="1">
    <location>
        <begin position="698"/>
        <end position="709"/>
    </location>
</feature>